<dbReference type="Proteomes" id="UP000315215">
    <property type="component" value="Chromosome"/>
</dbReference>
<gene>
    <name evidence="2" type="ORF">FN924_05040</name>
</gene>
<dbReference type="RefSeq" id="WP_143892346.1">
    <property type="nucleotide sequence ID" value="NZ_CP041666.1"/>
</dbReference>
<dbReference type="PANTHER" id="PTHR40032:SF1">
    <property type="entry name" value="EXPORTED PROTEIN"/>
    <property type="match status" value="1"/>
</dbReference>
<dbReference type="PANTHER" id="PTHR40032">
    <property type="entry name" value="EXPORTED PROTEIN-RELATED"/>
    <property type="match status" value="1"/>
</dbReference>
<evidence type="ECO:0000259" key="1">
    <source>
        <dbReference type="Pfam" id="PF12671"/>
    </source>
</evidence>
<proteinExistence type="predicted"/>
<dbReference type="InterPro" id="IPR024301">
    <property type="entry name" value="Amidase_6"/>
</dbReference>
<name>A0A516KE03_9BACI</name>
<keyword evidence="3" id="KW-1185">Reference proteome</keyword>
<sequence length="287" mass="34095">MNLKDQIEKYWTEQVSDFRALDKPNWVTRKIQLHEKRGNEVVRITGKGNMFRQSEGNGEESNIDYNLQVTFLIRHGDYFYHEEQQSKHQALFYRGQLVEDREVADVRDEEAPTIEPFESSEMRNQARFTYDRRAAVQYAERWWDDYNPEYKTFDVDCTNYISQCVHAGGAPMRGMPNRSQGWWYSGDNWSYSWAVAHSFRWYLSGSNQGLKGKELERPEDLLLGDVICYDFEGDGRWNHTTIVVAKDTRGMPLVNAHTTNSRHRYWSYEDSYAWTEDCQYKFFRIGE</sequence>
<dbReference type="Pfam" id="PF12671">
    <property type="entry name" value="Amidase_6"/>
    <property type="match status" value="1"/>
</dbReference>
<reference evidence="2 3" key="1">
    <citation type="submission" date="2019-07" db="EMBL/GenBank/DDBJ databases">
        <authorList>
            <person name="Li J."/>
        </authorList>
    </citation>
    <scope>NUCLEOTIDE SEQUENCE [LARGE SCALE GENOMIC DNA]</scope>
    <source>
        <strain evidence="2 3">TKL69</strain>
    </source>
</reference>
<evidence type="ECO:0000313" key="3">
    <source>
        <dbReference type="Proteomes" id="UP000315215"/>
    </source>
</evidence>
<dbReference type="EMBL" id="CP041666">
    <property type="protein sequence ID" value="QDP39597.1"/>
    <property type="molecule type" value="Genomic_DNA"/>
</dbReference>
<feature type="domain" description="Putative amidase" evidence="1">
    <location>
        <begin position="130"/>
        <end position="276"/>
    </location>
</feature>
<dbReference type="KEGG" id="aqt:FN924_05040"/>
<dbReference type="OrthoDB" id="9812429at2"/>
<protein>
    <submittedName>
        <fullName evidence="2">Amidase domain-containing protein</fullName>
    </submittedName>
</protein>
<evidence type="ECO:0000313" key="2">
    <source>
        <dbReference type="EMBL" id="QDP39597.1"/>
    </source>
</evidence>
<dbReference type="AlphaFoldDB" id="A0A516KE03"/>
<accession>A0A516KE03</accession>
<organism evidence="2 3">
    <name type="scientific">Radiobacillus deserti</name>
    <dbReference type="NCBI Taxonomy" id="2594883"/>
    <lineage>
        <taxon>Bacteria</taxon>
        <taxon>Bacillati</taxon>
        <taxon>Bacillota</taxon>
        <taxon>Bacilli</taxon>
        <taxon>Bacillales</taxon>
        <taxon>Bacillaceae</taxon>
        <taxon>Radiobacillus</taxon>
    </lineage>
</organism>